<protein>
    <submittedName>
        <fullName evidence="2">Uncharacterized protein</fullName>
    </submittedName>
</protein>
<dbReference type="Proteomes" id="UP000444721">
    <property type="component" value="Unassembled WGS sequence"/>
</dbReference>
<accession>A0A6A5BNL2</accession>
<feature type="region of interest" description="Disordered" evidence="1">
    <location>
        <begin position="1"/>
        <end position="25"/>
    </location>
</feature>
<dbReference type="GeneID" id="68109695"/>
<dbReference type="AlphaFoldDB" id="A0A6A5BNL2"/>
<evidence type="ECO:0000256" key="1">
    <source>
        <dbReference type="SAM" id="MobiDB-lite"/>
    </source>
</evidence>
<reference evidence="2 3" key="1">
    <citation type="journal article" date="2019" name="Sci. Rep.">
        <title>Nanopore sequencing improves the draft genome of the human pathogenic amoeba Naegleria fowleri.</title>
        <authorList>
            <person name="Liechti N."/>
            <person name="Schurch N."/>
            <person name="Bruggmann R."/>
            <person name="Wittwer M."/>
        </authorList>
    </citation>
    <scope>NUCLEOTIDE SEQUENCE [LARGE SCALE GENOMIC DNA]</scope>
    <source>
        <strain evidence="2 3">ATCC 30894</strain>
    </source>
</reference>
<sequence length="90" mass="10121">MKRNQLQPEGYSNPSSSSLTDHINNQSGLADNFEISYVPVSEEAFNFENRVQVDDDGMNNSIHYIPAINHEQDSGGSPYIPPSKDEFFLQ</sequence>
<keyword evidence="3" id="KW-1185">Reference proteome</keyword>
<feature type="region of interest" description="Disordered" evidence="1">
    <location>
        <begin position="67"/>
        <end position="90"/>
    </location>
</feature>
<dbReference type="VEuPathDB" id="AmoebaDB:FDP41_002477"/>
<dbReference type="EMBL" id="VFQX01000029">
    <property type="protein sequence ID" value="KAF0978657.1"/>
    <property type="molecule type" value="Genomic_DNA"/>
</dbReference>
<dbReference type="VEuPathDB" id="AmoebaDB:NfTy_041390"/>
<dbReference type="RefSeq" id="XP_044563370.1">
    <property type="nucleotide sequence ID" value="XM_044705675.1"/>
</dbReference>
<gene>
    <name evidence="2" type="ORF">FDP41_002477</name>
</gene>
<organism evidence="2 3">
    <name type="scientific">Naegleria fowleri</name>
    <name type="common">Brain eating amoeba</name>
    <dbReference type="NCBI Taxonomy" id="5763"/>
    <lineage>
        <taxon>Eukaryota</taxon>
        <taxon>Discoba</taxon>
        <taxon>Heterolobosea</taxon>
        <taxon>Tetramitia</taxon>
        <taxon>Eutetramitia</taxon>
        <taxon>Vahlkampfiidae</taxon>
        <taxon>Naegleria</taxon>
    </lineage>
</organism>
<evidence type="ECO:0000313" key="2">
    <source>
        <dbReference type="EMBL" id="KAF0978657.1"/>
    </source>
</evidence>
<proteinExistence type="predicted"/>
<comment type="caution">
    <text evidence="2">The sequence shown here is derived from an EMBL/GenBank/DDBJ whole genome shotgun (WGS) entry which is preliminary data.</text>
</comment>
<name>A0A6A5BNL2_NAEFO</name>
<evidence type="ECO:0000313" key="3">
    <source>
        <dbReference type="Proteomes" id="UP000444721"/>
    </source>
</evidence>
<dbReference type="VEuPathDB" id="AmoebaDB:NF0006250"/>